<dbReference type="Proteomes" id="UP000029227">
    <property type="component" value="Unassembled WGS sequence"/>
</dbReference>
<keyword evidence="1" id="KW-0472">Membrane</keyword>
<proteinExistence type="predicted"/>
<protein>
    <submittedName>
        <fullName evidence="2">Uncharacterized protein</fullName>
    </submittedName>
</protein>
<sequence length="50" mass="5279">MGLMYYLMIGVGLMLAGNIQDLGWVLILCGITAFMVTLSRSKAGAPVTTS</sequence>
<reference evidence="2 3" key="1">
    <citation type="journal article" date="2014" name="Genome Announc.">
        <title>Draft Genome Sequences of Two Vibrionaceae Species, Vibrio ponticus C121 and Photobacterium aphoticum C119, Isolated as Coral Reef Microbiota.</title>
        <authorList>
            <person name="Al-saari N."/>
            <person name="Meirelles P.M."/>
            <person name="Mino S."/>
            <person name="Suda W."/>
            <person name="Oshima K."/>
            <person name="Hattori M."/>
            <person name="Ohkuma M."/>
            <person name="Thompson F.L."/>
            <person name="Gomez-Gil B."/>
            <person name="Sawabe T."/>
            <person name="Sawabe T."/>
        </authorList>
    </citation>
    <scope>NUCLEOTIDE SEQUENCE [LARGE SCALE GENOMIC DNA]</scope>
    <source>
        <strain evidence="2 3">JCM 19237</strain>
    </source>
</reference>
<comment type="caution">
    <text evidence="2">The sequence shown here is derived from an EMBL/GenBank/DDBJ whole genome shotgun (WGS) entry which is preliminary data.</text>
</comment>
<keyword evidence="1" id="KW-0812">Transmembrane</keyword>
<dbReference type="EMBL" id="BBMN01000001">
    <property type="protein sequence ID" value="GAL02876.1"/>
    <property type="molecule type" value="Genomic_DNA"/>
</dbReference>
<evidence type="ECO:0000256" key="1">
    <source>
        <dbReference type="SAM" id="Phobius"/>
    </source>
</evidence>
<evidence type="ECO:0000313" key="2">
    <source>
        <dbReference type="EMBL" id="GAL02876.1"/>
    </source>
</evidence>
<accession>A0A090QIX3</accession>
<organism evidence="2 3">
    <name type="scientific">Photobacterium aphoticum</name>
    <dbReference type="NCBI Taxonomy" id="754436"/>
    <lineage>
        <taxon>Bacteria</taxon>
        <taxon>Pseudomonadati</taxon>
        <taxon>Pseudomonadota</taxon>
        <taxon>Gammaproteobacteria</taxon>
        <taxon>Vibrionales</taxon>
        <taxon>Vibrionaceae</taxon>
        <taxon>Photobacterium</taxon>
    </lineage>
</organism>
<evidence type="ECO:0000313" key="3">
    <source>
        <dbReference type="Proteomes" id="UP000029227"/>
    </source>
</evidence>
<gene>
    <name evidence="2" type="ORF">JCM19237_5769</name>
</gene>
<name>A0A090QIX3_9GAMM</name>
<dbReference type="STRING" id="754436.JCM19237_5769"/>
<feature type="transmembrane region" description="Helical" evidence="1">
    <location>
        <begin position="6"/>
        <end position="36"/>
    </location>
</feature>
<dbReference type="AlphaFoldDB" id="A0A090QIX3"/>
<keyword evidence="1" id="KW-1133">Transmembrane helix</keyword>